<reference evidence="1 2" key="1">
    <citation type="journal article" date="2024" name="Plant Biotechnol. J.">
        <title>Genome and CRISPR/Cas9 system of a widespread forest tree (Populus alba) in the world.</title>
        <authorList>
            <person name="Liu Y.J."/>
            <person name="Jiang P.F."/>
            <person name="Han X.M."/>
            <person name="Li X.Y."/>
            <person name="Wang H.M."/>
            <person name="Wang Y.J."/>
            <person name="Wang X.X."/>
            <person name="Zeng Q.Y."/>
        </authorList>
    </citation>
    <scope>NUCLEOTIDE SEQUENCE [LARGE SCALE GENOMIC DNA]</scope>
    <source>
        <strain evidence="2">cv. PAL-ZL1</strain>
    </source>
</reference>
<name>A0ACC4B3N0_POPAL</name>
<evidence type="ECO:0000313" key="2">
    <source>
        <dbReference type="Proteomes" id="UP000309997"/>
    </source>
</evidence>
<dbReference type="Proteomes" id="UP000309997">
    <property type="component" value="Unassembled WGS sequence"/>
</dbReference>
<organism evidence="1 2">
    <name type="scientific">Populus alba</name>
    <name type="common">White poplar</name>
    <dbReference type="NCBI Taxonomy" id="43335"/>
    <lineage>
        <taxon>Eukaryota</taxon>
        <taxon>Viridiplantae</taxon>
        <taxon>Streptophyta</taxon>
        <taxon>Embryophyta</taxon>
        <taxon>Tracheophyta</taxon>
        <taxon>Spermatophyta</taxon>
        <taxon>Magnoliopsida</taxon>
        <taxon>eudicotyledons</taxon>
        <taxon>Gunneridae</taxon>
        <taxon>Pentapetalae</taxon>
        <taxon>rosids</taxon>
        <taxon>fabids</taxon>
        <taxon>Malpighiales</taxon>
        <taxon>Salicaceae</taxon>
        <taxon>Saliceae</taxon>
        <taxon>Populus</taxon>
    </lineage>
</organism>
<proteinExistence type="predicted"/>
<comment type="caution">
    <text evidence="1">The sequence shown here is derived from an EMBL/GenBank/DDBJ whole genome shotgun (WGS) entry which is preliminary data.</text>
</comment>
<dbReference type="EMBL" id="RCHU02000014">
    <property type="protein sequence ID" value="KAL3573188.1"/>
    <property type="molecule type" value="Genomic_DNA"/>
</dbReference>
<gene>
    <name evidence="1" type="ORF">D5086_027092</name>
</gene>
<evidence type="ECO:0000313" key="1">
    <source>
        <dbReference type="EMBL" id="KAL3573188.1"/>
    </source>
</evidence>
<protein>
    <submittedName>
        <fullName evidence="1">Uncharacterized protein</fullName>
    </submittedName>
</protein>
<accession>A0ACC4B3N0</accession>
<keyword evidence="2" id="KW-1185">Reference proteome</keyword>
<sequence>MHLLTKGFIEDYLCWYAHEELFVPNESMAERVVGSTSSANNMFEVGNDNSNPYRNMVMNAMRMSEDTKSPRTAEHMTWHQSHHAVDGVMVHPSSGEAWTHFNSVHPHFSAESRNVHLGLCTDGFNPFGSFAAPYSYWAVILMVYNLPPGMCMTSKFMFLSMVIPGPSSLGRNIDVCLHPLIDELTQLWSFGALTYDILRKHNFVMRAALMWTIIDFPAYEMISGWSTHGNLACPHCMENNKAFTLINGGKASFFYCHRHFLPPNHRYRKNIKDFFVGRVEKDVAPPCLSGEELLDVVLEYDDILFGLQLGKQKFPGFGLTHNWVKRSIFWELPYWKTNLLCHNLDVKHIEKNVFENIFNTVIDVAKPRASFILDKNAQLLVYKWLKSLRFPDGHASNISRMVNTEECRLYGMKSHGCHVFMQTLIPLAFCDLLAKGIWDALMEINHFFRDICSRKLNVDHIERLETNIIETLCKLEMIFPPSFFDLMEHFPIHLSFEVKVGGPVQYRWMYPFERYLFNLTKKVKNKAHVEASICETYIVEEISTFISYYFEPHLRSRINHFPRHDDGGEVPSSGNLLIFFNSG</sequence>